<dbReference type="EMBL" id="JHEG04000001">
    <property type="protein sequence ID" value="KAF3887450.1"/>
    <property type="molecule type" value="Genomic_DNA"/>
</dbReference>
<comment type="caution">
    <text evidence="2">The sequence shown here is derived from an EMBL/GenBank/DDBJ whole genome shotgun (WGS) entry which is preliminary data.</text>
</comment>
<accession>A0A0C1NF10</accession>
<dbReference type="RefSeq" id="WP_050045972.1">
    <property type="nucleotide sequence ID" value="NZ_JHEG04000001.1"/>
</dbReference>
<gene>
    <name evidence="2" type="ORF">DA73_0223745</name>
    <name evidence="1" type="ORF">DA73_0400019605</name>
</gene>
<evidence type="ECO:0000313" key="1">
    <source>
        <dbReference type="EMBL" id="KAF3887450.1"/>
    </source>
</evidence>
<reference evidence="1" key="2">
    <citation type="submission" date="2019-11" db="EMBL/GenBank/DDBJ databases">
        <title>Improved Assembly of Tolypothrix boutellei genome.</title>
        <authorList>
            <person name="Sarangi A.N."/>
            <person name="Mukherjee M."/>
            <person name="Ghosh S."/>
            <person name="Singh D."/>
            <person name="Das A."/>
            <person name="Kant S."/>
            <person name="Prusty A."/>
            <person name="Tripathy S."/>
        </authorList>
    </citation>
    <scope>NUCLEOTIDE SEQUENCE</scope>
    <source>
        <strain evidence="1">VB521301</strain>
    </source>
</reference>
<dbReference type="AlphaFoldDB" id="A0A0C1NF10"/>
<name>A0A0C1NF10_9CYAN</name>
<organism evidence="2">
    <name type="scientific">Tolypothrix bouteillei VB521301</name>
    <dbReference type="NCBI Taxonomy" id="1479485"/>
    <lineage>
        <taxon>Bacteria</taxon>
        <taxon>Bacillati</taxon>
        <taxon>Cyanobacteriota</taxon>
        <taxon>Cyanophyceae</taxon>
        <taxon>Nostocales</taxon>
        <taxon>Tolypothrichaceae</taxon>
        <taxon>Tolypothrix</taxon>
    </lineage>
</organism>
<dbReference type="EMBL" id="JHEG02000048">
    <property type="protein sequence ID" value="KIE11381.1"/>
    <property type="molecule type" value="Genomic_DNA"/>
</dbReference>
<keyword evidence="3" id="KW-1185">Reference proteome</keyword>
<protein>
    <submittedName>
        <fullName evidence="2">Uncharacterized protein</fullName>
    </submittedName>
</protein>
<evidence type="ECO:0000313" key="3">
    <source>
        <dbReference type="Proteomes" id="UP000029738"/>
    </source>
</evidence>
<dbReference type="Proteomes" id="UP000029738">
    <property type="component" value="Unassembled WGS sequence"/>
</dbReference>
<reference evidence="2" key="1">
    <citation type="journal article" date="2015" name="Genome Announc.">
        <title>Draft Genome Sequence of Tolypothrix boutellei Strain VB521301.</title>
        <authorList>
            <person name="Chandrababunaidu M.M."/>
            <person name="Singh D."/>
            <person name="Sen D."/>
            <person name="Bhan S."/>
            <person name="Das S."/>
            <person name="Gupta A."/>
            <person name="Adhikary S.P."/>
            <person name="Tripathy S."/>
        </authorList>
    </citation>
    <scope>NUCLEOTIDE SEQUENCE</scope>
    <source>
        <strain evidence="2">VB521301</strain>
    </source>
</reference>
<evidence type="ECO:0000313" key="2">
    <source>
        <dbReference type="EMBL" id="KIE11381.1"/>
    </source>
</evidence>
<proteinExistence type="predicted"/>
<sequence length="71" mass="7903">MAIKLEEIPHHVLPPQFVKVVESDAATAVPKERLISFLMANDGYKCRKTTKINACDNCYMISVADNHNKGS</sequence>